<keyword evidence="9" id="KW-1185">Reference proteome</keyword>
<dbReference type="InterPro" id="IPR005467">
    <property type="entry name" value="His_kinase_dom"/>
</dbReference>
<keyword evidence="6" id="KW-0472">Membrane</keyword>
<name>A0A1G7CYC4_9BACT</name>
<gene>
    <name evidence="8" type="ORF">SAMN04487996_10537</name>
</gene>
<dbReference type="InterPro" id="IPR036890">
    <property type="entry name" value="HATPase_C_sf"/>
</dbReference>
<dbReference type="PANTHER" id="PTHR43547:SF2">
    <property type="entry name" value="HYBRID SIGNAL TRANSDUCTION HISTIDINE KINASE C"/>
    <property type="match status" value="1"/>
</dbReference>
<dbReference type="InterPro" id="IPR003594">
    <property type="entry name" value="HATPase_dom"/>
</dbReference>
<evidence type="ECO:0000256" key="6">
    <source>
        <dbReference type="SAM" id="Phobius"/>
    </source>
</evidence>
<dbReference type="EC" id="2.7.13.3" evidence="2"/>
<dbReference type="InterPro" id="IPR003661">
    <property type="entry name" value="HisK_dim/P_dom"/>
</dbReference>
<protein>
    <recommendedName>
        <fullName evidence="2">histidine kinase</fullName>
        <ecNumber evidence="2">2.7.13.3</ecNumber>
    </recommendedName>
</protein>
<evidence type="ECO:0000256" key="3">
    <source>
        <dbReference type="ARBA" id="ARBA00022553"/>
    </source>
</evidence>
<comment type="catalytic activity">
    <reaction evidence="1">
        <text>ATP + protein L-histidine = ADP + protein N-phospho-L-histidine.</text>
        <dbReference type="EC" id="2.7.13.3"/>
    </reaction>
</comment>
<evidence type="ECO:0000313" key="9">
    <source>
        <dbReference type="Proteomes" id="UP000198748"/>
    </source>
</evidence>
<dbReference type="InterPro" id="IPR013783">
    <property type="entry name" value="Ig-like_fold"/>
</dbReference>
<evidence type="ECO:0000256" key="2">
    <source>
        <dbReference type="ARBA" id="ARBA00012438"/>
    </source>
</evidence>
<dbReference type="Proteomes" id="UP000198748">
    <property type="component" value="Unassembled WGS sequence"/>
</dbReference>
<dbReference type="GO" id="GO:0000155">
    <property type="term" value="F:phosphorelay sensor kinase activity"/>
    <property type="evidence" value="ECO:0007669"/>
    <property type="project" value="InterPro"/>
</dbReference>
<evidence type="ECO:0000256" key="5">
    <source>
        <dbReference type="SAM" id="MobiDB-lite"/>
    </source>
</evidence>
<keyword evidence="3" id="KW-0597">Phosphoprotein</keyword>
<dbReference type="InterPro" id="IPR011110">
    <property type="entry name" value="Reg_prop"/>
</dbReference>
<dbReference type="InterPro" id="IPR015943">
    <property type="entry name" value="WD40/YVTN_repeat-like_dom_sf"/>
</dbReference>
<dbReference type="Pfam" id="PF02518">
    <property type="entry name" value="HATPase_c"/>
    <property type="match status" value="1"/>
</dbReference>
<keyword evidence="8" id="KW-0418">Kinase</keyword>
<feature type="coiled-coil region" evidence="4">
    <location>
        <begin position="790"/>
        <end position="828"/>
    </location>
</feature>
<evidence type="ECO:0000313" key="8">
    <source>
        <dbReference type="EMBL" id="SDE43485.1"/>
    </source>
</evidence>
<dbReference type="SUPFAM" id="SSF47384">
    <property type="entry name" value="Homodimeric domain of signal transducing histidine kinase"/>
    <property type="match status" value="1"/>
</dbReference>
<sequence>MKPMRLILPILLQISILLAAAWQGIAQVPKYTLRHYTSENGLPQNSVAAIAQDRDGFIWLTTYNGLVRFDGQSFRTFNKAELGLQNNTFVDFLTDADGLYATTDDFDYVKIDAGIAVREVPTAVKRIRELFRVREGFFGLFFSKGYTDRLTTNWSSPDQEDAFKKRWFPSHYVFSAPGSSGNFFIWRKDGSIGYYANWKKQKTYTTSIQWPRGIFRIGSSLYNDDRAGSITLLAAPNATVTTKGARLTPIRHADPKLDLSKPYQIYSYHLFEHAFAYQDKKLFMLTQKAAGDIRTQVLLDDFDFQKNNVASVFYDSKNRRLFLGTLSNGLFIFDFHVFETLTIGSNEAQANVYYAHDALSDSTVITPSFEVLGKSGTGQTVAYKLPQPLVESAVNKRSMLIDRSGNIWCIKHDMLYRFDPRGNTLKNTWNVGENLSHIYEDRTGRVWLGTRFAGLRYIDPAEPGMPVRTFTKKILRITFMLQDGRDTLWVGADTGLFKVNLSRKSFSVIPHTEKIYVKNLYIPIQGELWFATRDDGLCLYKNGKLTQFPLDKNQYMKAGHCLVLDKKGFFWMPTDHGLFRVLREDLLDYTVHRDSTRLYYHRYIKRDGFRIDEFNGGCQPCAVRLANGYVSFPSLDGMVFFKPELMPVDIPDSRIIIDRIESNSQNIPFANTQIRLPVTATDLKVFISSPYLGNRENQLIYYSVSSDRRSETGQVWFPVENEQQSIHLNNLESGTYTLKIRKNAGYGRKAERLTTLTVIIPYKWYETWPFRVMVLLLAAVGFGMYFKKRLKKADRQNKILESRVSEKTQNLQETLTALEASEQELIKQIKLQMHLIGSISHDIRSPLRSIQFTSSQIPSLIRKGNFGLAENIGESVSASSERILMLLDNILSYVKSQVSGGPVAFEEIAVHRLIDDVAAIFKDGFTHRQNVFANHVPESLVVKSNQQLLKVILHNLIDNANKFNTGGTITVDAGQEDGMVTLSVSDTGTGLPGPVENWFNEGTSYPESPGGGQGTHGIGLVIVKELSELLKLQVRVHSRHGTTRPGTARPGTAPPGTRFVIRFS</sequence>
<dbReference type="EMBL" id="FNAN01000005">
    <property type="protein sequence ID" value="SDE43485.1"/>
    <property type="molecule type" value="Genomic_DNA"/>
</dbReference>
<organism evidence="8 9">
    <name type="scientific">Dyadobacter soli</name>
    <dbReference type="NCBI Taxonomy" id="659014"/>
    <lineage>
        <taxon>Bacteria</taxon>
        <taxon>Pseudomonadati</taxon>
        <taxon>Bacteroidota</taxon>
        <taxon>Cytophagia</taxon>
        <taxon>Cytophagales</taxon>
        <taxon>Spirosomataceae</taxon>
        <taxon>Dyadobacter</taxon>
    </lineage>
</organism>
<dbReference type="Gene3D" id="3.30.565.10">
    <property type="entry name" value="Histidine kinase-like ATPase, C-terminal domain"/>
    <property type="match status" value="1"/>
</dbReference>
<dbReference type="Gene3D" id="2.130.10.10">
    <property type="entry name" value="YVTN repeat-like/Quinoprotein amine dehydrogenase"/>
    <property type="match status" value="2"/>
</dbReference>
<dbReference type="PANTHER" id="PTHR43547">
    <property type="entry name" value="TWO-COMPONENT HISTIDINE KINASE"/>
    <property type="match status" value="1"/>
</dbReference>
<accession>A0A1G7CYC4</accession>
<keyword evidence="8" id="KW-0808">Transferase</keyword>
<feature type="region of interest" description="Disordered" evidence="5">
    <location>
        <begin position="1037"/>
        <end position="1056"/>
    </location>
</feature>
<dbReference type="InterPro" id="IPR036097">
    <property type="entry name" value="HisK_dim/P_sf"/>
</dbReference>
<feature type="compositionally biased region" description="Low complexity" evidence="5">
    <location>
        <begin position="1043"/>
        <end position="1056"/>
    </location>
</feature>
<keyword evidence="6" id="KW-0812">Transmembrane</keyword>
<dbReference type="Pfam" id="PF07494">
    <property type="entry name" value="Reg_prop"/>
    <property type="match status" value="1"/>
</dbReference>
<reference evidence="9" key="1">
    <citation type="submission" date="2016-10" db="EMBL/GenBank/DDBJ databases">
        <authorList>
            <person name="Varghese N."/>
            <person name="Submissions S."/>
        </authorList>
    </citation>
    <scope>NUCLEOTIDE SEQUENCE [LARGE SCALE GENOMIC DNA]</scope>
    <source>
        <strain evidence="9">DSM 25329</strain>
    </source>
</reference>
<feature type="domain" description="Histidine kinase" evidence="7">
    <location>
        <begin position="838"/>
        <end position="1064"/>
    </location>
</feature>
<feature type="transmembrane region" description="Helical" evidence="6">
    <location>
        <begin position="768"/>
        <end position="786"/>
    </location>
</feature>
<keyword evidence="6" id="KW-1133">Transmembrane helix</keyword>
<dbReference type="SMART" id="SM00387">
    <property type="entry name" value="HATPase_c"/>
    <property type="match status" value="1"/>
</dbReference>
<dbReference type="SUPFAM" id="SSF63829">
    <property type="entry name" value="Calcium-dependent phosphotriesterase"/>
    <property type="match status" value="1"/>
</dbReference>
<dbReference type="PROSITE" id="PS50109">
    <property type="entry name" value="HIS_KIN"/>
    <property type="match status" value="1"/>
</dbReference>
<dbReference type="OrthoDB" id="900403at2"/>
<dbReference type="CDD" id="cd00075">
    <property type="entry name" value="HATPase"/>
    <property type="match status" value="1"/>
</dbReference>
<evidence type="ECO:0000259" key="7">
    <source>
        <dbReference type="PROSITE" id="PS50109"/>
    </source>
</evidence>
<dbReference type="Gene3D" id="2.60.40.10">
    <property type="entry name" value="Immunoglobulins"/>
    <property type="match status" value="1"/>
</dbReference>
<keyword evidence="4" id="KW-0175">Coiled coil</keyword>
<dbReference type="Gene3D" id="1.10.287.130">
    <property type="match status" value="1"/>
</dbReference>
<proteinExistence type="predicted"/>
<evidence type="ECO:0000256" key="4">
    <source>
        <dbReference type="SAM" id="Coils"/>
    </source>
</evidence>
<dbReference type="CDD" id="cd00082">
    <property type="entry name" value="HisKA"/>
    <property type="match status" value="1"/>
</dbReference>
<dbReference type="SUPFAM" id="SSF55874">
    <property type="entry name" value="ATPase domain of HSP90 chaperone/DNA topoisomerase II/histidine kinase"/>
    <property type="match status" value="1"/>
</dbReference>
<dbReference type="STRING" id="659014.SAMN04487996_10537"/>
<evidence type="ECO:0000256" key="1">
    <source>
        <dbReference type="ARBA" id="ARBA00000085"/>
    </source>
</evidence>
<dbReference type="AlphaFoldDB" id="A0A1G7CYC4"/>